<organism evidence="1 2">
    <name type="scientific">Candidatus Entotheonella gemina</name>
    <dbReference type="NCBI Taxonomy" id="1429439"/>
    <lineage>
        <taxon>Bacteria</taxon>
        <taxon>Pseudomonadati</taxon>
        <taxon>Nitrospinota/Tectimicrobiota group</taxon>
        <taxon>Candidatus Tectimicrobiota</taxon>
        <taxon>Candidatus Entotheonellia</taxon>
        <taxon>Candidatus Entotheonellales</taxon>
        <taxon>Candidatus Entotheonellaceae</taxon>
        <taxon>Candidatus Entotheonella</taxon>
    </lineage>
</organism>
<name>W4MCN0_9BACT</name>
<sequence>MALDIRSINKLMKEGFDEASPMHVDPAERESLGEKITQQLTRIEGVDTKAYHYMSEAEKSRLVCTFSIADPDSRYFYMSRNNFRLVLDESNVLTLKTERHGSQAIVSDIDEIPPFVMQIKQRLARRQAQRVKREKIRDLKAQAIIAQVKQLAKTEQFDFMTQTDSQKLKLFVKLSDRDSIEIHIPFNQFQTSLPQLRTTITSLRELHASGLRFKITSGQGRLWRAAWVSHQSL</sequence>
<dbReference type="EMBL" id="AZHX01000471">
    <property type="protein sequence ID" value="ETX07372.1"/>
    <property type="molecule type" value="Genomic_DNA"/>
</dbReference>
<dbReference type="Proteomes" id="UP000019140">
    <property type="component" value="Unassembled WGS sequence"/>
</dbReference>
<evidence type="ECO:0000313" key="1">
    <source>
        <dbReference type="EMBL" id="ETX07372.1"/>
    </source>
</evidence>
<evidence type="ECO:0000313" key="2">
    <source>
        <dbReference type="Proteomes" id="UP000019140"/>
    </source>
</evidence>
<comment type="caution">
    <text evidence="1">The sequence shown here is derived from an EMBL/GenBank/DDBJ whole genome shotgun (WGS) entry which is preliminary data.</text>
</comment>
<protein>
    <submittedName>
        <fullName evidence="1">Uncharacterized protein</fullName>
    </submittedName>
</protein>
<proteinExistence type="predicted"/>
<reference evidence="1 2" key="1">
    <citation type="journal article" date="2014" name="Nature">
        <title>An environmental bacterial taxon with a large and distinct metabolic repertoire.</title>
        <authorList>
            <person name="Wilson M.C."/>
            <person name="Mori T."/>
            <person name="Ruckert C."/>
            <person name="Uria A.R."/>
            <person name="Helf M.J."/>
            <person name="Takada K."/>
            <person name="Gernert C."/>
            <person name="Steffens U.A."/>
            <person name="Heycke N."/>
            <person name="Schmitt S."/>
            <person name="Rinke C."/>
            <person name="Helfrich E.J."/>
            <person name="Brachmann A.O."/>
            <person name="Gurgui C."/>
            <person name="Wakimoto T."/>
            <person name="Kracht M."/>
            <person name="Crusemann M."/>
            <person name="Hentschel U."/>
            <person name="Abe I."/>
            <person name="Matsunaga S."/>
            <person name="Kalinowski J."/>
            <person name="Takeyama H."/>
            <person name="Piel J."/>
        </authorList>
    </citation>
    <scope>NUCLEOTIDE SEQUENCE [LARGE SCALE GENOMIC DNA]</scope>
    <source>
        <strain evidence="2">TSY2</strain>
    </source>
</reference>
<keyword evidence="2" id="KW-1185">Reference proteome</keyword>
<gene>
    <name evidence="1" type="ORF">ETSY2_11595</name>
</gene>
<dbReference type="HOGENOM" id="CLU_1188204_0_0_7"/>
<dbReference type="AlphaFoldDB" id="W4MCN0"/>
<accession>W4MCN0</accession>